<evidence type="ECO:0000256" key="2">
    <source>
        <dbReference type="ARBA" id="ARBA00023002"/>
    </source>
</evidence>
<evidence type="ECO:0000313" key="4">
    <source>
        <dbReference type="EMBL" id="KXS18405.1"/>
    </source>
</evidence>
<evidence type="ECO:0000313" key="5">
    <source>
        <dbReference type="Proteomes" id="UP000070544"/>
    </source>
</evidence>
<dbReference type="Proteomes" id="UP000070544">
    <property type="component" value="Unassembled WGS sequence"/>
</dbReference>
<dbReference type="GO" id="GO:0016616">
    <property type="term" value="F:oxidoreductase activity, acting on the CH-OH group of donors, NAD or NADP as acceptor"/>
    <property type="evidence" value="ECO:0007669"/>
    <property type="project" value="TreeGrafter"/>
</dbReference>
<dbReference type="EMBL" id="KQ965742">
    <property type="protein sequence ID" value="KXS18405.1"/>
    <property type="molecule type" value="Genomic_DNA"/>
</dbReference>
<name>A0A139APJ0_GONPJ</name>
<gene>
    <name evidence="4" type="ORF">M427DRAFT_153192</name>
</gene>
<evidence type="ECO:0000256" key="3">
    <source>
        <dbReference type="RuleBase" id="RU000363"/>
    </source>
</evidence>
<keyword evidence="5" id="KW-1185">Reference proteome</keyword>
<dbReference type="InterPro" id="IPR036291">
    <property type="entry name" value="NAD(P)-bd_dom_sf"/>
</dbReference>
<evidence type="ECO:0000256" key="1">
    <source>
        <dbReference type="ARBA" id="ARBA00006484"/>
    </source>
</evidence>
<sequence>MKIEGTRIILTGASSGIGAGIADKLASMGAKLVLANRNKENGDKMLSELKAKYSTEVVFAATDMANLRDVKALHDFAISSFGGYDVLINNAGFGSKPFTQEIEDETDNWINTLHADYIGPIYLSRLAMSHWAKRLFRGVVINSGSTAGFGLHQDLSYGVSKSALHFATQTVDALLQRSENRAVANCCRMNTISIGAVFTDAFARRFKSPEDALNDKWWGRVIRQLGGWIPMHLMVSHYIQVILDDSIHGKVFVALGEKLIQSEPAPAGKYQLPMQALPERKTKL</sequence>
<dbReference type="Pfam" id="PF00106">
    <property type="entry name" value="adh_short"/>
    <property type="match status" value="1"/>
</dbReference>
<protein>
    <submittedName>
        <fullName evidence="4">NAD(P)-binding protein</fullName>
    </submittedName>
</protein>
<dbReference type="PANTHER" id="PTHR44229">
    <property type="entry name" value="15-HYDROXYPROSTAGLANDIN DEHYDROGENASE [NAD(+)]"/>
    <property type="match status" value="1"/>
</dbReference>
<dbReference type="STRING" id="1344416.A0A139APJ0"/>
<accession>A0A139APJ0</accession>
<dbReference type="OrthoDB" id="5840532at2759"/>
<dbReference type="InterPro" id="IPR002347">
    <property type="entry name" value="SDR_fam"/>
</dbReference>
<dbReference type="SUPFAM" id="SSF51735">
    <property type="entry name" value="NAD(P)-binding Rossmann-fold domains"/>
    <property type="match status" value="1"/>
</dbReference>
<dbReference type="CDD" id="cd05233">
    <property type="entry name" value="SDR_c"/>
    <property type="match status" value="1"/>
</dbReference>
<dbReference type="PRINTS" id="PR00080">
    <property type="entry name" value="SDRFAMILY"/>
</dbReference>
<dbReference type="PRINTS" id="PR00081">
    <property type="entry name" value="GDHRDH"/>
</dbReference>
<dbReference type="Gene3D" id="3.40.50.720">
    <property type="entry name" value="NAD(P)-binding Rossmann-like Domain"/>
    <property type="match status" value="1"/>
</dbReference>
<dbReference type="AlphaFoldDB" id="A0A139APJ0"/>
<dbReference type="GO" id="GO:0005737">
    <property type="term" value="C:cytoplasm"/>
    <property type="evidence" value="ECO:0007669"/>
    <property type="project" value="TreeGrafter"/>
</dbReference>
<dbReference type="PANTHER" id="PTHR44229:SF4">
    <property type="entry name" value="15-HYDROXYPROSTAGLANDIN DEHYDROGENASE [NAD(+)]"/>
    <property type="match status" value="1"/>
</dbReference>
<keyword evidence="2" id="KW-0560">Oxidoreductase</keyword>
<proteinExistence type="inferred from homology"/>
<organism evidence="4 5">
    <name type="scientific">Gonapodya prolifera (strain JEL478)</name>
    <name type="common">Monoblepharis prolifera</name>
    <dbReference type="NCBI Taxonomy" id="1344416"/>
    <lineage>
        <taxon>Eukaryota</taxon>
        <taxon>Fungi</taxon>
        <taxon>Fungi incertae sedis</taxon>
        <taxon>Chytridiomycota</taxon>
        <taxon>Chytridiomycota incertae sedis</taxon>
        <taxon>Monoblepharidomycetes</taxon>
        <taxon>Monoblepharidales</taxon>
        <taxon>Gonapodyaceae</taxon>
        <taxon>Gonapodya</taxon>
    </lineage>
</organism>
<reference evidence="4 5" key="1">
    <citation type="journal article" date="2015" name="Genome Biol. Evol.">
        <title>Phylogenomic analyses indicate that early fungi evolved digesting cell walls of algal ancestors of land plants.</title>
        <authorList>
            <person name="Chang Y."/>
            <person name="Wang S."/>
            <person name="Sekimoto S."/>
            <person name="Aerts A.L."/>
            <person name="Choi C."/>
            <person name="Clum A."/>
            <person name="LaButti K.M."/>
            <person name="Lindquist E.A."/>
            <person name="Yee Ngan C."/>
            <person name="Ohm R.A."/>
            <person name="Salamov A.A."/>
            <person name="Grigoriev I.V."/>
            <person name="Spatafora J.W."/>
            <person name="Berbee M.L."/>
        </authorList>
    </citation>
    <scope>NUCLEOTIDE SEQUENCE [LARGE SCALE GENOMIC DNA]</scope>
    <source>
        <strain evidence="4 5">JEL478</strain>
    </source>
</reference>
<comment type="similarity">
    <text evidence="1 3">Belongs to the short-chain dehydrogenases/reductases (SDR) family.</text>
</comment>